<name>A0A078HZY0_BRANA</name>
<dbReference type="AlphaFoldDB" id="A0A078HZY0"/>
<dbReference type="EMBL" id="LK032556">
    <property type="protein sequence ID" value="CDY43427.1"/>
    <property type="molecule type" value="Genomic_DNA"/>
</dbReference>
<gene>
    <name evidence="1" type="primary">BnaC07g14940D</name>
    <name evidence="1" type="ORF">GSBRNA2T00076647001</name>
</gene>
<protein>
    <submittedName>
        <fullName evidence="1">BnaC07g14940D protein</fullName>
    </submittedName>
</protein>
<reference evidence="1 2" key="1">
    <citation type="journal article" date="2014" name="Science">
        <title>Plant genetics. Early allopolyploid evolution in the post-Neolithic Brassica napus oilseed genome.</title>
        <authorList>
            <person name="Chalhoub B."/>
            <person name="Denoeud F."/>
            <person name="Liu S."/>
            <person name="Parkin I.A."/>
            <person name="Tang H."/>
            <person name="Wang X."/>
            <person name="Chiquet J."/>
            <person name="Belcram H."/>
            <person name="Tong C."/>
            <person name="Samans B."/>
            <person name="Correa M."/>
            <person name="Da Silva C."/>
            <person name="Just J."/>
            <person name="Falentin C."/>
            <person name="Koh C.S."/>
            <person name="Le Clainche I."/>
            <person name="Bernard M."/>
            <person name="Bento P."/>
            <person name="Noel B."/>
            <person name="Labadie K."/>
            <person name="Alberti A."/>
            <person name="Charles M."/>
            <person name="Arnaud D."/>
            <person name="Guo H."/>
            <person name="Daviaud C."/>
            <person name="Alamery S."/>
            <person name="Jabbari K."/>
            <person name="Zhao M."/>
            <person name="Edger P.P."/>
            <person name="Chelaifa H."/>
            <person name="Tack D."/>
            <person name="Lassalle G."/>
            <person name="Mestiri I."/>
            <person name="Schnel N."/>
            <person name="Le Paslier M.C."/>
            <person name="Fan G."/>
            <person name="Renault V."/>
            <person name="Bayer P.E."/>
            <person name="Golicz A.A."/>
            <person name="Manoli S."/>
            <person name="Lee T.H."/>
            <person name="Thi V.H."/>
            <person name="Chalabi S."/>
            <person name="Hu Q."/>
            <person name="Fan C."/>
            <person name="Tollenaere R."/>
            <person name="Lu Y."/>
            <person name="Battail C."/>
            <person name="Shen J."/>
            <person name="Sidebottom C.H."/>
            <person name="Wang X."/>
            <person name="Canaguier A."/>
            <person name="Chauveau A."/>
            <person name="Berard A."/>
            <person name="Deniot G."/>
            <person name="Guan M."/>
            <person name="Liu Z."/>
            <person name="Sun F."/>
            <person name="Lim Y.P."/>
            <person name="Lyons E."/>
            <person name="Town C.D."/>
            <person name="Bancroft I."/>
            <person name="Wang X."/>
            <person name="Meng J."/>
            <person name="Ma J."/>
            <person name="Pires J.C."/>
            <person name="King G.J."/>
            <person name="Brunel D."/>
            <person name="Delourme R."/>
            <person name="Renard M."/>
            <person name="Aury J.M."/>
            <person name="Adams K.L."/>
            <person name="Batley J."/>
            <person name="Snowdon R.J."/>
            <person name="Tost J."/>
            <person name="Edwards D."/>
            <person name="Zhou Y."/>
            <person name="Hua W."/>
            <person name="Sharpe A.G."/>
            <person name="Paterson A.H."/>
            <person name="Guan C."/>
            <person name="Wincker P."/>
        </authorList>
    </citation>
    <scope>NUCLEOTIDE SEQUENCE [LARGE SCALE GENOMIC DNA]</scope>
    <source>
        <strain evidence="2">cv. Darmor-bzh</strain>
    </source>
</reference>
<organism evidence="1 2">
    <name type="scientific">Brassica napus</name>
    <name type="common">Rape</name>
    <dbReference type="NCBI Taxonomy" id="3708"/>
    <lineage>
        <taxon>Eukaryota</taxon>
        <taxon>Viridiplantae</taxon>
        <taxon>Streptophyta</taxon>
        <taxon>Embryophyta</taxon>
        <taxon>Tracheophyta</taxon>
        <taxon>Spermatophyta</taxon>
        <taxon>Magnoliopsida</taxon>
        <taxon>eudicotyledons</taxon>
        <taxon>Gunneridae</taxon>
        <taxon>Pentapetalae</taxon>
        <taxon>rosids</taxon>
        <taxon>malvids</taxon>
        <taxon>Brassicales</taxon>
        <taxon>Brassicaceae</taxon>
        <taxon>Brassiceae</taxon>
        <taxon>Brassica</taxon>
    </lineage>
</organism>
<sequence length="103" mass="11665">MAPQPRPPRRGDVPKVRKESLRGLYRNIVPRFFISLINGMISDCGSKVEHLTEGLAESREVLKGIEATLKSTEDARPLRLRSWRFRSAVSSGISESRRVQYLG</sequence>
<keyword evidence="2" id="KW-1185">Reference proteome</keyword>
<dbReference type="Proteomes" id="UP000028999">
    <property type="component" value="Unassembled WGS sequence"/>
</dbReference>
<dbReference type="PaxDb" id="3708-A0A078HZY0"/>
<evidence type="ECO:0000313" key="2">
    <source>
        <dbReference type="Proteomes" id="UP000028999"/>
    </source>
</evidence>
<proteinExistence type="predicted"/>
<dbReference type="Gramene" id="CDY43427">
    <property type="protein sequence ID" value="CDY43427"/>
    <property type="gene ID" value="GSBRNA2T00076647001"/>
</dbReference>
<evidence type="ECO:0000313" key="1">
    <source>
        <dbReference type="EMBL" id="CDY43427.1"/>
    </source>
</evidence>
<accession>A0A078HZY0</accession>